<sequence>MDVSGIDQTPIEGVEGLIAESNNPLEVNPNNSQQLNSLNITAQYNLDIDGNLAIEAQDYNVINLYSAGLDEAEFEVLLDRFANDLLGEAATRTEADDILGYLNDARDSLLDIDNNGIVE</sequence>
<reference evidence="1" key="3">
    <citation type="submission" date="2016-12" db="EMBL/GenBank/DDBJ databases">
        <title>Annotation of the draft genome assembly of Crocosphaera watsonii WH 8501.</title>
        <authorList>
            <consortium name="US DOE Joint Genome Institute (JGI-ORNL)"/>
            <person name="Larimer F."/>
            <person name="Land M."/>
        </authorList>
    </citation>
    <scope>NUCLEOTIDE SEQUENCE</scope>
    <source>
        <strain evidence="1">WH 8501</strain>
    </source>
</reference>
<reference evidence="1" key="2">
    <citation type="submission" date="2005-06" db="EMBL/GenBank/DDBJ databases">
        <title>Sequencing of the draft genome and assembly of Crocosphaera watsonii WH 8501.</title>
        <authorList>
            <consortium name="US DOE Joint Genome Institute (JGI-PGF)"/>
            <person name="Copeland A."/>
            <person name="Lucas S."/>
            <person name="Lapidus A."/>
            <person name="Barry K."/>
            <person name="Detter C."/>
            <person name="Glavina T."/>
            <person name="Hammon N."/>
            <person name="Israni S."/>
            <person name="Pitluck S."/>
            <person name="Richardson P."/>
        </authorList>
    </citation>
    <scope>NUCLEOTIDE SEQUENCE [LARGE SCALE GENOMIC DNA]</scope>
    <source>
        <strain evidence="1">WH 8501</strain>
    </source>
</reference>
<dbReference type="Proteomes" id="UP000003922">
    <property type="component" value="Unassembled WGS sequence"/>
</dbReference>
<organism evidence="1 2">
    <name type="scientific">Crocosphaera watsonii WH 8501</name>
    <dbReference type="NCBI Taxonomy" id="165597"/>
    <lineage>
        <taxon>Bacteria</taxon>
        <taxon>Bacillati</taxon>
        <taxon>Cyanobacteriota</taxon>
        <taxon>Cyanophyceae</taxon>
        <taxon>Oscillatoriophycideae</taxon>
        <taxon>Chroococcales</taxon>
        <taxon>Aphanothecaceae</taxon>
        <taxon>Crocosphaera</taxon>
    </lineage>
</organism>
<gene>
    <name evidence="1" type="ORF">CwatDRAFT_2090</name>
</gene>
<evidence type="ECO:0008006" key="3">
    <source>
        <dbReference type="Google" id="ProtNLM"/>
    </source>
</evidence>
<name>Q4BZG5_CROWT</name>
<comment type="caution">
    <text evidence="1">The sequence shown here is derived from an EMBL/GenBank/DDBJ whole genome shotgun (WGS) entry which is preliminary data.</text>
</comment>
<proteinExistence type="predicted"/>
<reference evidence="1" key="1">
    <citation type="submission" date="2004-02" db="EMBL/GenBank/DDBJ databases">
        <authorList>
            <consortium name="DOE Joint Genome Institute"/>
        </authorList>
    </citation>
    <scope>NUCLEOTIDE SEQUENCE [LARGE SCALE GENOMIC DNA]</scope>
    <source>
        <strain evidence="1">WH 8501</strain>
    </source>
</reference>
<accession>Q4BZG5</accession>
<protein>
    <recommendedName>
        <fullName evidence="3">Hemolysin-type calcium-binding region</fullName>
    </recommendedName>
</protein>
<dbReference type="AlphaFoldDB" id="Q4BZG5"/>
<keyword evidence="2" id="KW-1185">Reference proteome</keyword>
<dbReference type="EMBL" id="AADV02000078">
    <property type="protein sequence ID" value="EAM49301.1"/>
    <property type="molecule type" value="Genomic_DNA"/>
</dbReference>
<evidence type="ECO:0000313" key="2">
    <source>
        <dbReference type="Proteomes" id="UP000003922"/>
    </source>
</evidence>
<dbReference type="KEGG" id="cwa:CwatDRAFT_2090"/>
<evidence type="ECO:0000313" key="1">
    <source>
        <dbReference type="EMBL" id="EAM49301.1"/>
    </source>
</evidence>